<dbReference type="Gramene" id="KXG28106">
    <property type="protein sequence ID" value="KXG28106"/>
    <property type="gene ID" value="SORBI_3005G085500"/>
</dbReference>
<dbReference type="EMBL" id="CM000764">
    <property type="protein sequence ID" value="KXG28104.1"/>
    <property type="molecule type" value="Genomic_DNA"/>
</dbReference>
<name>A0A1B6PR09_SORBI</name>
<organism evidence="1 2">
    <name type="scientific">Sorghum bicolor</name>
    <name type="common">Sorghum</name>
    <name type="synonym">Sorghum vulgare</name>
    <dbReference type="NCBI Taxonomy" id="4558"/>
    <lineage>
        <taxon>Eukaryota</taxon>
        <taxon>Viridiplantae</taxon>
        <taxon>Streptophyta</taxon>
        <taxon>Embryophyta</taxon>
        <taxon>Tracheophyta</taxon>
        <taxon>Spermatophyta</taxon>
        <taxon>Magnoliopsida</taxon>
        <taxon>Liliopsida</taxon>
        <taxon>Poales</taxon>
        <taxon>Poaceae</taxon>
        <taxon>PACMAD clade</taxon>
        <taxon>Panicoideae</taxon>
        <taxon>Andropogonodae</taxon>
        <taxon>Andropogoneae</taxon>
        <taxon>Sorghinae</taxon>
        <taxon>Sorghum</taxon>
    </lineage>
</organism>
<dbReference type="AlphaFoldDB" id="A0A1B6PR09"/>
<sequence length="48" mass="5663">MWAHQTPSLIISASSHFFSQKFTSCALSLATKIHLMFYFFRFSNLECW</sequence>
<protein>
    <submittedName>
        <fullName evidence="1">Uncharacterized protein</fullName>
    </submittedName>
</protein>
<dbReference type="EMBL" id="CM000764">
    <property type="protein sequence ID" value="KXG28105.1"/>
    <property type="molecule type" value="Genomic_DNA"/>
</dbReference>
<dbReference type="Gramene" id="KXG28105">
    <property type="protein sequence ID" value="KXG28105"/>
    <property type="gene ID" value="SORBI_3005G085500"/>
</dbReference>
<proteinExistence type="predicted"/>
<evidence type="ECO:0000313" key="2">
    <source>
        <dbReference type="Proteomes" id="UP000000768"/>
    </source>
</evidence>
<accession>A0A1B6PR09</accession>
<dbReference type="EMBL" id="CM000764">
    <property type="protein sequence ID" value="KXG28103.1"/>
    <property type="molecule type" value="Genomic_DNA"/>
</dbReference>
<dbReference type="Proteomes" id="UP000000768">
    <property type="component" value="Chromosome 5"/>
</dbReference>
<reference evidence="2" key="3">
    <citation type="journal article" date="2018" name="Plant J.">
        <title>The Sorghum bicolor reference genome: improved assembly, gene annotations, a transcriptome atlas, and signatures of genome organization.</title>
        <authorList>
            <person name="McCormick R.F."/>
            <person name="Truong S.K."/>
            <person name="Sreedasyam A."/>
            <person name="Jenkins J."/>
            <person name="Shu S."/>
            <person name="Sims D."/>
            <person name="Kennedy M."/>
            <person name="Amirebrahimi M."/>
            <person name="Weers B.D."/>
            <person name="McKinley B."/>
            <person name="Mattison A."/>
            <person name="Morishige D.T."/>
            <person name="Grimwood J."/>
            <person name="Schmutz J."/>
            <person name="Mullet J.E."/>
        </authorList>
    </citation>
    <scope>NUCLEOTIDE SEQUENCE [LARGE SCALE GENOMIC DNA]</scope>
    <source>
        <strain evidence="2">cv. BTx623</strain>
    </source>
</reference>
<reference evidence="1" key="2">
    <citation type="submission" date="2017-02" db="EMBL/GenBank/DDBJ databases">
        <title>WGS assembly of Sorghum bicolor.</title>
        <authorList>
            <person name="Paterson A."/>
            <person name="Mullet J."/>
            <person name="Bowers J."/>
            <person name="Bruggmann R."/>
            <person name="Dubchak I."/>
            <person name="Grimwood J."/>
            <person name="Gundlach H."/>
            <person name="Haberer G."/>
            <person name="Hellsten U."/>
            <person name="Mitros T."/>
            <person name="Poliakov A."/>
            <person name="Schmutz J."/>
            <person name="Spannagl M."/>
            <person name="Tang H."/>
            <person name="Wang X."/>
            <person name="Wicker T."/>
            <person name="Bharti A."/>
            <person name="Chapman J."/>
            <person name="Feltus F."/>
            <person name="Gowik U."/>
            <person name="Grigoriev I."/>
            <person name="Lyons E."/>
            <person name="Maher C."/>
            <person name="Martis M."/>
            <person name="Narechania A."/>
            <person name="Otillar R."/>
            <person name="Penning B."/>
            <person name="Salamov A."/>
            <person name="Wang Y."/>
            <person name="Zhang L."/>
            <person name="Carpita N."/>
            <person name="Freeling M."/>
            <person name="Gingle A."/>
            <person name="Hash C."/>
            <person name="Keller B."/>
            <person name="Klein P."/>
            <person name="Kresovich S."/>
            <person name="Mccann M."/>
            <person name="Ming R."/>
            <person name="Peterson D."/>
            <person name="Rahman M."/>
            <person name="Ware D."/>
            <person name="Westhoff P."/>
            <person name="Mayer K."/>
            <person name="Messing J."/>
            <person name="Sims D."/>
            <person name="Jenkins J."/>
            <person name="Shu S."/>
            <person name="Rokhsar D."/>
        </authorList>
    </citation>
    <scope>NUCLEOTIDE SEQUENCE</scope>
</reference>
<gene>
    <name evidence="1" type="ORF">SORBI_3005G085500</name>
</gene>
<evidence type="ECO:0000313" key="1">
    <source>
        <dbReference type="EMBL" id="KXG28106.1"/>
    </source>
</evidence>
<dbReference type="Gramene" id="KXG28104">
    <property type="protein sequence ID" value="KXG28104"/>
    <property type="gene ID" value="SORBI_3005G085500"/>
</dbReference>
<dbReference type="EMBL" id="CM000764">
    <property type="protein sequence ID" value="KXG28106.1"/>
    <property type="molecule type" value="Genomic_DNA"/>
</dbReference>
<dbReference type="InParanoid" id="A0A1B6PR09"/>
<reference evidence="1 2" key="1">
    <citation type="journal article" date="2009" name="Nature">
        <title>The Sorghum bicolor genome and the diversification of grasses.</title>
        <authorList>
            <person name="Paterson A.H."/>
            <person name="Bowers J.E."/>
            <person name="Bruggmann R."/>
            <person name="Dubchak I."/>
            <person name="Grimwood J."/>
            <person name="Gundlach H."/>
            <person name="Haberer G."/>
            <person name="Hellsten U."/>
            <person name="Mitros T."/>
            <person name="Poliakov A."/>
            <person name="Schmutz J."/>
            <person name="Spannagl M."/>
            <person name="Tang H."/>
            <person name="Wang X."/>
            <person name="Wicker T."/>
            <person name="Bharti A.K."/>
            <person name="Chapman J."/>
            <person name="Feltus F.A."/>
            <person name="Gowik U."/>
            <person name="Grigoriev I.V."/>
            <person name="Lyons E."/>
            <person name="Maher C.A."/>
            <person name="Martis M."/>
            <person name="Narechania A."/>
            <person name="Otillar R.P."/>
            <person name="Penning B.W."/>
            <person name="Salamov A.A."/>
            <person name="Wang Y."/>
            <person name="Zhang L."/>
            <person name="Carpita N.C."/>
            <person name="Freeling M."/>
            <person name="Gingle A.R."/>
            <person name="Hash C.T."/>
            <person name="Keller B."/>
            <person name="Klein P."/>
            <person name="Kresovich S."/>
            <person name="McCann M.C."/>
            <person name="Ming R."/>
            <person name="Peterson D.G."/>
            <person name="Mehboob-ur-Rahman"/>
            <person name="Ware D."/>
            <person name="Westhoff P."/>
            <person name="Mayer K.F."/>
            <person name="Messing J."/>
            <person name="Rokhsar D.S."/>
        </authorList>
    </citation>
    <scope>NUCLEOTIDE SEQUENCE [LARGE SCALE GENOMIC DNA]</scope>
    <source>
        <strain evidence="2">cv. BTx623</strain>
    </source>
</reference>
<dbReference type="Gramene" id="KXG28103">
    <property type="protein sequence ID" value="KXG28103"/>
    <property type="gene ID" value="SORBI_3005G085500"/>
</dbReference>
<keyword evidence="2" id="KW-1185">Reference proteome</keyword>